<name>A0AA96JUQ6_9BACT</name>
<dbReference type="PANTHER" id="PTHR43174">
    <property type="entry name" value="UDP-N-ACETYLGLUCOSAMINE 2-EPIMERASE"/>
    <property type="match status" value="1"/>
</dbReference>
<reference evidence="3 4" key="1">
    <citation type="submission" date="2023-01" db="EMBL/GenBank/DDBJ databases">
        <title>Cultivation and genomic characterization of new, ubiquitous marine nitrite-oxidizing bacteria from the Nitrospirales.</title>
        <authorList>
            <person name="Mueller A.J."/>
            <person name="Daebeler A."/>
            <person name="Herbold C.W."/>
            <person name="Kirkegaard R.H."/>
            <person name="Daims H."/>
        </authorList>
    </citation>
    <scope>NUCLEOTIDE SEQUENCE [LARGE SCALE GENOMIC DNA]</scope>
    <source>
        <strain evidence="3 4">DK</strain>
    </source>
</reference>
<evidence type="ECO:0000256" key="1">
    <source>
        <dbReference type="RuleBase" id="RU003513"/>
    </source>
</evidence>
<accession>A0AA96JUQ6</accession>
<dbReference type="Gene3D" id="3.40.50.2000">
    <property type="entry name" value="Glycogen Phosphorylase B"/>
    <property type="match status" value="1"/>
</dbReference>
<dbReference type="SUPFAM" id="SSF53756">
    <property type="entry name" value="UDP-Glycosyltransferase/glycogen phosphorylase"/>
    <property type="match status" value="1"/>
</dbReference>
<evidence type="ECO:0000313" key="4">
    <source>
        <dbReference type="Proteomes" id="UP001302494"/>
    </source>
</evidence>
<dbReference type="InterPro" id="IPR003331">
    <property type="entry name" value="UDP_GlcNAc_Epimerase_2_dom"/>
</dbReference>
<evidence type="ECO:0000313" key="3">
    <source>
        <dbReference type="EMBL" id="WNM60897.1"/>
    </source>
</evidence>
<dbReference type="GO" id="GO:0016853">
    <property type="term" value="F:isomerase activity"/>
    <property type="evidence" value="ECO:0007669"/>
    <property type="project" value="UniProtKB-KW"/>
</dbReference>
<keyword evidence="1" id="KW-0413">Isomerase</keyword>
<dbReference type="InterPro" id="IPR029767">
    <property type="entry name" value="WecB-like"/>
</dbReference>
<organism evidence="3 4">
    <name type="scientific">Candidatus Nitrospira neomarina</name>
    <dbReference type="NCBI Taxonomy" id="3020899"/>
    <lineage>
        <taxon>Bacteria</taxon>
        <taxon>Pseudomonadati</taxon>
        <taxon>Nitrospirota</taxon>
        <taxon>Nitrospiria</taxon>
        <taxon>Nitrospirales</taxon>
        <taxon>Nitrospiraceae</taxon>
        <taxon>Nitrospira</taxon>
    </lineage>
</organism>
<dbReference type="KEGG" id="nneo:PQG83_14170"/>
<dbReference type="RefSeq" id="WP_312742287.1">
    <property type="nucleotide sequence ID" value="NZ_CP116968.1"/>
</dbReference>
<dbReference type="EMBL" id="CP116968">
    <property type="protein sequence ID" value="WNM60897.1"/>
    <property type="molecule type" value="Genomic_DNA"/>
</dbReference>
<dbReference type="Pfam" id="PF02350">
    <property type="entry name" value="Epimerase_2"/>
    <property type="match status" value="1"/>
</dbReference>
<feature type="domain" description="UDP-N-acetylglucosamine 2-epimerase" evidence="2">
    <location>
        <begin position="9"/>
        <end position="85"/>
    </location>
</feature>
<dbReference type="AlphaFoldDB" id="A0AA96JUQ6"/>
<keyword evidence="4" id="KW-1185">Reference proteome</keyword>
<protein>
    <submittedName>
        <fullName evidence="3">UDP-N-acetylglucosamine 2-epimerase</fullName>
    </submittedName>
</protein>
<dbReference type="Proteomes" id="UP001302494">
    <property type="component" value="Chromosome"/>
</dbReference>
<sequence>MKNAPRMEEMENSSLISSFLGHTGQPYNAKMSQYFFDDLGIPKPDMNLEVGSEPPIEQMATFMRRFESVVLREKTDMVLVVGDVNPPSFVEVMLARCHKKSIVSSLIGFQIIYSLPKKVQRRIF</sequence>
<proteinExistence type="inferred from homology"/>
<comment type="similarity">
    <text evidence="1">Belongs to the UDP-N-acetylglucosamine 2-epimerase family.</text>
</comment>
<dbReference type="PANTHER" id="PTHR43174:SF1">
    <property type="entry name" value="UDP-N-ACETYLGLUCOSAMINE 2-EPIMERASE"/>
    <property type="match status" value="1"/>
</dbReference>
<evidence type="ECO:0000259" key="2">
    <source>
        <dbReference type="Pfam" id="PF02350"/>
    </source>
</evidence>
<gene>
    <name evidence="3" type="ORF">PQG83_14170</name>
</gene>